<proteinExistence type="predicted"/>
<evidence type="ECO:0000313" key="1">
    <source>
        <dbReference type="EMBL" id="QIB67161.1"/>
    </source>
</evidence>
<dbReference type="Proteomes" id="UP000477680">
    <property type="component" value="Chromosome"/>
</dbReference>
<dbReference type="AlphaFoldDB" id="A0A6C0U4X6"/>
<protein>
    <submittedName>
        <fullName evidence="1">Uncharacterized protein</fullName>
    </submittedName>
</protein>
<dbReference type="RefSeq" id="WP_163496588.1">
    <property type="nucleotide sequence ID" value="NZ_CP048711.1"/>
</dbReference>
<dbReference type="EMBL" id="CP048711">
    <property type="protein sequence ID" value="QIB67161.1"/>
    <property type="molecule type" value="Genomic_DNA"/>
</dbReference>
<sequence>MNYYKTGTRLTVETASNGYLVATEKGRFVVESLEKLVALILSTTTNQAEVDRLQGQDDKEDNS</sequence>
<organism evidence="1 2">
    <name type="scientific">Kineobactrum salinum</name>
    <dbReference type="NCBI Taxonomy" id="2708301"/>
    <lineage>
        <taxon>Bacteria</taxon>
        <taxon>Pseudomonadati</taxon>
        <taxon>Pseudomonadota</taxon>
        <taxon>Gammaproteobacteria</taxon>
        <taxon>Cellvibrionales</taxon>
        <taxon>Halieaceae</taxon>
        <taxon>Kineobactrum</taxon>
    </lineage>
</organism>
<gene>
    <name evidence="1" type="ORF">G3T16_18890</name>
</gene>
<name>A0A6C0U4X6_9GAMM</name>
<keyword evidence="2" id="KW-1185">Reference proteome</keyword>
<accession>A0A6C0U4X6</accession>
<dbReference type="KEGG" id="kim:G3T16_18890"/>
<evidence type="ECO:0000313" key="2">
    <source>
        <dbReference type="Proteomes" id="UP000477680"/>
    </source>
</evidence>
<reference evidence="1 2" key="1">
    <citation type="submission" date="2020-02" db="EMBL/GenBank/DDBJ databases">
        <title>Genome sequencing for Kineobactrum sp. M2.</title>
        <authorList>
            <person name="Park S.-J."/>
        </authorList>
    </citation>
    <scope>NUCLEOTIDE SEQUENCE [LARGE SCALE GENOMIC DNA]</scope>
    <source>
        <strain evidence="1 2">M2</strain>
    </source>
</reference>